<keyword evidence="6" id="KW-1185">Reference proteome</keyword>
<evidence type="ECO:0000259" key="4">
    <source>
        <dbReference type="Pfam" id="PF14075"/>
    </source>
</evidence>
<gene>
    <name evidence="5" type="ORF">DM01DRAFT_1384428</name>
</gene>
<dbReference type="AlphaFoldDB" id="A0A1X2GE71"/>
<feature type="compositionally biased region" description="Basic and acidic residues" evidence="2">
    <location>
        <begin position="76"/>
        <end position="85"/>
    </location>
</feature>
<feature type="domain" description="Ubinuclein middle" evidence="4">
    <location>
        <begin position="238"/>
        <end position="307"/>
    </location>
</feature>
<comment type="caution">
    <text evidence="5">The sequence shown here is derived from an EMBL/GenBank/DDBJ whole genome shotgun (WGS) entry which is preliminary data.</text>
</comment>
<name>A0A1X2GE71_9FUNG</name>
<feature type="compositionally biased region" description="Low complexity" evidence="2">
    <location>
        <begin position="198"/>
        <end position="211"/>
    </location>
</feature>
<keyword evidence="1" id="KW-0597">Phosphoprotein</keyword>
<feature type="compositionally biased region" description="Acidic residues" evidence="2">
    <location>
        <begin position="86"/>
        <end position="97"/>
    </location>
</feature>
<feature type="region of interest" description="Disordered" evidence="2">
    <location>
        <begin position="61"/>
        <end position="97"/>
    </location>
</feature>
<dbReference type="Pfam" id="PF14075">
    <property type="entry name" value="UBN_AB"/>
    <property type="match status" value="1"/>
</dbReference>
<evidence type="ECO:0000259" key="3">
    <source>
        <dbReference type="Pfam" id="PF08729"/>
    </source>
</evidence>
<protein>
    <submittedName>
        <fullName evidence="5">Uncharacterized protein</fullName>
    </submittedName>
</protein>
<evidence type="ECO:0000313" key="5">
    <source>
        <dbReference type="EMBL" id="ORX51731.1"/>
    </source>
</evidence>
<feature type="compositionally biased region" description="Low complexity" evidence="2">
    <location>
        <begin position="145"/>
        <end position="187"/>
    </location>
</feature>
<dbReference type="InterPro" id="IPR026947">
    <property type="entry name" value="UBN_middle_dom"/>
</dbReference>
<dbReference type="STRING" id="101127.A0A1X2GE71"/>
<organism evidence="5 6">
    <name type="scientific">Hesseltinella vesiculosa</name>
    <dbReference type="NCBI Taxonomy" id="101127"/>
    <lineage>
        <taxon>Eukaryota</taxon>
        <taxon>Fungi</taxon>
        <taxon>Fungi incertae sedis</taxon>
        <taxon>Mucoromycota</taxon>
        <taxon>Mucoromycotina</taxon>
        <taxon>Mucoromycetes</taxon>
        <taxon>Mucorales</taxon>
        <taxon>Cunninghamellaceae</taxon>
        <taxon>Hesseltinella</taxon>
    </lineage>
</organism>
<proteinExistence type="predicted"/>
<dbReference type="InterPro" id="IPR014840">
    <property type="entry name" value="HRD"/>
</dbReference>
<evidence type="ECO:0000256" key="2">
    <source>
        <dbReference type="SAM" id="MobiDB-lite"/>
    </source>
</evidence>
<feature type="region of interest" description="Disordered" evidence="2">
    <location>
        <begin position="129"/>
        <end position="219"/>
    </location>
</feature>
<dbReference type="Pfam" id="PF08729">
    <property type="entry name" value="HUN"/>
    <property type="match status" value="1"/>
</dbReference>
<sequence>MMVPSKRIRLDFDDDTPIMFSYAELAKRHESRAETHPAPLTMATEEDAFFKSLLERASQYDVGTAGEDVDSGDEDNAPKDGKANEGDEYDYEDPFIDDSDLLLDHPYDYAELEFDGYFAYRGVLEGTEVPEELLEPEPTPKRRSTASNRSKPSASSSNTNGVSKAKSTTSAQKAKPNDTTSSASASDAKGKKPAMKKSTSASTSTAASSSSVHDETNKEADDAIKAANAANDGHVVLTPIDASLLPLFDKLRELRKSETFEVKAKFPVSMRPCVIEIGVKMFRLYKQVDENILRHLMEILPYNRFTLKVIRFPFSLDPTEKLILFDKKYLITKAGPLNITEAQEEIERLIPVLAKNVEEAMPEQVNAYHQKLEEQSKSPILMGKKKRRLTLFPLLYL</sequence>
<reference evidence="5 6" key="1">
    <citation type="submission" date="2016-07" db="EMBL/GenBank/DDBJ databases">
        <title>Pervasive Adenine N6-methylation of Active Genes in Fungi.</title>
        <authorList>
            <consortium name="DOE Joint Genome Institute"/>
            <person name="Mondo S.J."/>
            <person name="Dannebaum R.O."/>
            <person name="Kuo R.C."/>
            <person name="Labutti K."/>
            <person name="Haridas S."/>
            <person name="Kuo A."/>
            <person name="Salamov A."/>
            <person name="Ahrendt S.R."/>
            <person name="Lipzen A."/>
            <person name="Sullivan W."/>
            <person name="Andreopoulos W.B."/>
            <person name="Clum A."/>
            <person name="Lindquist E."/>
            <person name="Daum C."/>
            <person name="Ramamoorthy G.K."/>
            <person name="Gryganskyi A."/>
            <person name="Culley D."/>
            <person name="Magnuson J.K."/>
            <person name="James T.Y."/>
            <person name="O'Malley M.A."/>
            <person name="Stajich J.E."/>
            <person name="Spatafora J.W."/>
            <person name="Visel A."/>
            <person name="Grigoriev I.V."/>
        </authorList>
    </citation>
    <scope>NUCLEOTIDE SEQUENCE [LARGE SCALE GENOMIC DNA]</scope>
    <source>
        <strain evidence="5 6">NRRL 3301</strain>
    </source>
</reference>
<dbReference type="OrthoDB" id="5576775at2759"/>
<dbReference type="EMBL" id="MCGT01000020">
    <property type="protein sequence ID" value="ORX51731.1"/>
    <property type="molecule type" value="Genomic_DNA"/>
</dbReference>
<evidence type="ECO:0000313" key="6">
    <source>
        <dbReference type="Proteomes" id="UP000242146"/>
    </source>
</evidence>
<dbReference type="Proteomes" id="UP000242146">
    <property type="component" value="Unassembled WGS sequence"/>
</dbReference>
<accession>A0A1X2GE71</accession>
<feature type="domain" description="Hpc2-related" evidence="3">
    <location>
        <begin position="81"/>
        <end position="125"/>
    </location>
</feature>
<evidence type="ECO:0000256" key="1">
    <source>
        <dbReference type="ARBA" id="ARBA00022553"/>
    </source>
</evidence>